<dbReference type="GO" id="GO:0005987">
    <property type="term" value="P:sucrose catabolic process"/>
    <property type="evidence" value="ECO:0007669"/>
    <property type="project" value="TreeGrafter"/>
</dbReference>
<dbReference type="GO" id="GO:0004556">
    <property type="term" value="F:alpha-amylase activity"/>
    <property type="evidence" value="ECO:0007669"/>
    <property type="project" value="TreeGrafter"/>
</dbReference>
<dbReference type="FunFam" id="3.90.400.10:FF:000003">
    <property type="entry name" value="Probable alpha-glucosidase (Maltase)"/>
    <property type="match status" value="1"/>
</dbReference>
<keyword evidence="5" id="KW-0326">Glycosidase</keyword>
<evidence type="ECO:0000313" key="11">
    <source>
        <dbReference type="Proteomes" id="UP000703269"/>
    </source>
</evidence>
<dbReference type="SUPFAM" id="SSF51011">
    <property type="entry name" value="Glycosyl hydrolase domain"/>
    <property type="match status" value="1"/>
</dbReference>
<dbReference type="FunFam" id="3.20.20.80:FF:000064">
    <property type="entry name" value="Oligo-1,6-glucosidase"/>
    <property type="match status" value="1"/>
</dbReference>
<dbReference type="EMBL" id="BPQB01000089">
    <property type="protein sequence ID" value="GJE98534.1"/>
    <property type="molecule type" value="Genomic_DNA"/>
</dbReference>
<dbReference type="Gene3D" id="2.60.40.1180">
    <property type="entry name" value="Golgi alpha-mannosidase II"/>
    <property type="match status" value="1"/>
</dbReference>
<dbReference type="GO" id="GO:0033934">
    <property type="term" value="F:glucan 1,4-alpha-maltotriohydrolase activity"/>
    <property type="evidence" value="ECO:0007669"/>
    <property type="project" value="TreeGrafter"/>
</dbReference>
<dbReference type="NCBIfam" id="NF008183">
    <property type="entry name" value="PRK10933.1"/>
    <property type="match status" value="1"/>
</dbReference>
<protein>
    <recommendedName>
        <fullName evidence="8">Alpha-glucosidase</fullName>
        <ecNumber evidence="3">3.2.1.20</ecNumber>
    </recommendedName>
    <alternativeName>
        <fullName evidence="7">Maltase</fullName>
    </alternativeName>
</protein>
<dbReference type="InterPro" id="IPR017853">
    <property type="entry name" value="GH"/>
</dbReference>
<dbReference type="Gene3D" id="3.90.400.10">
    <property type="entry name" value="Oligo-1,6-glucosidase, Domain 2"/>
    <property type="match status" value="1"/>
</dbReference>
<accession>A0A9P3GQK3</accession>
<evidence type="ECO:0000256" key="8">
    <source>
        <dbReference type="ARBA" id="ARBA00073730"/>
    </source>
</evidence>
<dbReference type="InterPro" id="IPR013780">
    <property type="entry name" value="Glyco_hydro_b"/>
</dbReference>
<dbReference type="PANTHER" id="PTHR10357">
    <property type="entry name" value="ALPHA-AMYLASE FAMILY MEMBER"/>
    <property type="match status" value="1"/>
</dbReference>
<dbReference type="CDD" id="cd11333">
    <property type="entry name" value="AmyAc_SI_OligoGlu_DGase"/>
    <property type="match status" value="1"/>
</dbReference>
<dbReference type="GO" id="GO:0000025">
    <property type="term" value="P:maltose catabolic process"/>
    <property type="evidence" value="ECO:0007669"/>
    <property type="project" value="TreeGrafter"/>
</dbReference>
<organism evidence="10 11">
    <name type="scientific">Phanerochaete sordida</name>
    <dbReference type="NCBI Taxonomy" id="48140"/>
    <lineage>
        <taxon>Eukaryota</taxon>
        <taxon>Fungi</taxon>
        <taxon>Dikarya</taxon>
        <taxon>Basidiomycota</taxon>
        <taxon>Agaricomycotina</taxon>
        <taxon>Agaricomycetes</taxon>
        <taxon>Polyporales</taxon>
        <taxon>Phanerochaetaceae</taxon>
        <taxon>Phanerochaete</taxon>
    </lineage>
</organism>
<reference evidence="10 11" key="1">
    <citation type="submission" date="2021-08" db="EMBL/GenBank/DDBJ databases">
        <title>Draft Genome Sequence of Phanerochaete sordida strain YK-624.</title>
        <authorList>
            <person name="Mori T."/>
            <person name="Dohra H."/>
            <person name="Suzuki T."/>
            <person name="Kawagishi H."/>
            <person name="Hirai H."/>
        </authorList>
    </citation>
    <scope>NUCLEOTIDE SEQUENCE [LARGE SCALE GENOMIC DNA]</scope>
    <source>
        <strain evidence="10 11">YK-624</strain>
    </source>
</reference>
<evidence type="ECO:0000256" key="6">
    <source>
        <dbReference type="ARBA" id="ARBA00026248"/>
    </source>
</evidence>
<dbReference type="Gene3D" id="3.20.20.80">
    <property type="entry name" value="Glycosidases"/>
    <property type="match status" value="1"/>
</dbReference>
<comment type="catalytic activity">
    <reaction evidence="1">
        <text>Hydrolysis of terminal, non-reducing (1-&gt;4)-linked alpha-D-glucose residues with release of alpha-D-glucose.</text>
        <dbReference type="EC" id="3.2.1.20"/>
    </reaction>
</comment>
<dbReference type="InterPro" id="IPR006047">
    <property type="entry name" value="GH13_cat_dom"/>
</dbReference>
<gene>
    <name evidence="10" type="ORF">PsYK624_147660</name>
</gene>
<keyword evidence="11" id="KW-1185">Reference proteome</keyword>
<evidence type="ECO:0000313" key="10">
    <source>
        <dbReference type="EMBL" id="GJE98534.1"/>
    </source>
</evidence>
<keyword evidence="6" id="KW-0462">Maltose metabolism</keyword>
<dbReference type="Pfam" id="PF00128">
    <property type="entry name" value="Alpha-amylase"/>
    <property type="match status" value="1"/>
</dbReference>
<keyword evidence="4 10" id="KW-0378">Hydrolase</keyword>
<evidence type="ECO:0000256" key="4">
    <source>
        <dbReference type="ARBA" id="ARBA00022801"/>
    </source>
</evidence>
<dbReference type="Proteomes" id="UP000703269">
    <property type="component" value="Unassembled WGS sequence"/>
</dbReference>
<feature type="domain" description="Glycosyl hydrolase family 13 catalytic" evidence="9">
    <location>
        <begin position="25"/>
        <end position="456"/>
    </location>
</feature>
<comment type="caution">
    <text evidence="10">The sequence shown here is derived from an EMBL/GenBank/DDBJ whole genome shotgun (WGS) entry which is preliminary data.</text>
</comment>
<dbReference type="EC" id="3.2.1.20" evidence="3"/>
<dbReference type="GO" id="GO:0004558">
    <property type="term" value="F:alpha-1,4-glucosidase activity"/>
    <property type="evidence" value="ECO:0007669"/>
    <property type="project" value="UniProtKB-EC"/>
</dbReference>
<dbReference type="FunFam" id="2.60.40.1180:FF:000007">
    <property type="entry name" value="Sucrose isomerase"/>
    <property type="match status" value="1"/>
</dbReference>
<proteinExistence type="inferred from homology"/>
<dbReference type="PANTHER" id="PTHR10357:SF232">
    <property type="entry name" value="GLYCOSYL HYDROLASE FAMILY 13 CATALYTIC DOMAIN-CONTAINING PROTEIN"/>
    <property type="match status" value="1"/>
</dbReference>
<evidence type="ECO:0000256" key="5">
    <source>
        <dbReference type="ARBA" id="ARBA00023295"/>
    </source>
</evidence>
<dbReference type="Pfam" id="PF23915">
    <property type="entry name" value="SusG_C"/>
    <property type="match status" value="1"/>
</dbReference>
<dbReference type="InterPro" id="IPR045857">
    <property type="entry name" value="O16G_dom_2"/>
</dbReference>
<dbReference type="SUPFAM" id="SSF51445">
    <property type="entry name" value="(Trans)glycosidases"/>
    <property type="match status" value="1"/>
</dbReference>
<evidence type="ECO:0000256" key="2">
    <source>
        <dbReference type="ARBA" id="ARBA00008061"/>
    </source>
</evidence>
<evidence type="ECO:0000259" key="9">
    <source>
        <dbReference type="SMART" id="SM00642"/>
    </source>
</evidence>
<name>A0A9P3GQK3_9APHY</name>
<dbReference type="FunFam" id="3.20.20.80:FF:000087">
    <property type="entry name" value="Oligo-1,6-glucosidase IMA1"/>
    <property type="match status" value="1"/>
</dbReference>
<dbReference type="InterPro" id="IPR056300">
    <property type="entry name" value="SusG-like_C"/>
</dbReference>
<dbReference type="SMART" id="SM00642">
    <property type="entry name" value="Aamy"/>
    <property type="match status" value="1"/>
</dbReference>
<dbReference type="AlphaFoldDB" id="A0A9P3GQK3"/>
<evidence type="ECO:0000256" key="3">
    <source>
        <dbReference type="ARBA" id="ARBA00012741"/>
    </source>
</evidence>
<sequence length="598" mass="69400">MSSSSAVVTTFNPTRAWWKSACIYQIYPISFFDSNGDGIGDLPGILAKLDYLKELGVDILWLCPIYKSPLADMGYDISDYESIDPRFGTLEDWDRLLEGVHKRGMKLLMDLVVNHTSDQHAWFKESRSSKTNPKRDWYIWRPARYDADGNRMPPNNWESIFQGSAWEWDEETGEYYLHLFVKEQPDLNWENPDVREAVFKTMRFWLDRGCDGFRMDVINMISKVPGLPDAPVLEPLKEFQAASLYYANGPRVHEFLKEMNQKVLSHYDVMTVGETPCTHLPEEIAAYVIPGNKELNMVFQFELMDLDLGGAEDNLESLTALMHKKWKLTDMKKCVNKWQTYMREHGYWNTLYIENHDQARSVSRFGNDSPRWRALSAKVLAMLQTTQTGTLYVYQGEEIGMKNFPRSWPLEEYKDVATINYYKQELARRQKETGQKNPNMEDIIDGFQRKARDHARTPLQWNGKPHAGFTTGTPWMRVNDDYAEGWNVEAEMKDPQSVWHFWKRALHLRREHDVFVYGDFVLLLPEHEQVFAFERTLKDKKALVVLNFSEQEVTAELGASAGVSPNMRVVLSNYDDVQSKTLGGTAVTLRGYEGRVYV</sequence>
<dbReference type="GO" id="GO:0004575">
    <property type="term" value="F:sucrose alpha-glucosidase activity"/>
    <property type="evidence" value="ECO:0007669"/>
    <property type="project" value="TreeGrafter"/>
</dbReference>
<comment type="similarity">
    <text evidence="2">Belongs to the glycosyl hydrolase 13 family.</text>
</comment>
<evidence type="ECO:0000256" key="7">
    <source>
        <dbReference type="ARBA" id="ARBA00041343"/>
    </source>
</evidence>
<evidence type="ECO:0000256" key="1">
    <source>
        <dbReference type="ARBA" id="ARBA00001657"/>
    </source>
</evidence>
<dbReference type="GO" id="GO:0004574">
    <property type="term" value="F:oligo-1,6-glucosidase activity"/>
    <property type="evidence" value="ECO:0007669"/>
    <property type="project" value="TreeGrafter"/>
</dbReference>
<dbReference type="OrthoDB" id="1740265at2759"/>